<comment type="similarity">
    <text evidence="1">Belongs to the type-B carboxylesterase/lipase family.</text>
</comment>
<organism evidence="4">
    <name type="scientific">marine metagenome</name>
    <dbReference type="NCBI Taxonomy" id="408172"/>
    <lineage>
        <taxon>unclassified sequences</taxon>
        <taxon>metagenomes</taxon>
        <taxon>ecological metagenomes</taxon>
    </lineage>
</organism>
<dbReference type="InterPro" id="IPR002018">
    <property type="entry name" value="CarbesteraseB"/>
</dbReference>
<dbReference type="PROSITE" id="PS51257">
    <property type="entry name" value="PROKAR_LIPOPROTEIN"/>
    <property type="match status" value="1"/>
</dbReference>
<dbReference type="InterPro" id="IPR050309">
    <property type="entry name" value="Type-B_Carboxylest/Lipase"/>
</dbReference>
<proteinExistence type="inferred from homology"/>
<accession>A0A381ZFF1</accession>
<dbReference type="InterPro" id="IPR029058">
    <property type="entry name" value="AB_hydrolase_fold"/>
</dbReference>
<evidence type="ECO:0000256" key="2">
    <source>
        <dbReference type="ARBA" id="ARBA00022801"/>
    </source>
</evidence>
<dbReference type="InterPro" id="IPR019826">
    <property type="entry name" value="Carboxylesterase_B_AS"/>
</dbReference>
<feature type="domain" description="Carboxylesterase type B" evidence="3">
    <location>
        <begin position="37"/>
        <end position="524"/>
    </location>
</feature>
<gene>
    <name evidence="4" type="ORF">METZ01_LOCUS140860</name>
</gene>
<reference evidence="4" key="1">
    <citation type="submission" date="2018-05" db="EMBL/GenBank/DDBJ databases">
        <authorList>
            <person name="Lanie J.A."/>
            <person name="Ng W.-L."/>
            <person name="Kazmierczak K.M."/>
            <person name="Andrzejewski T.M."/>
            <person name="Davidsen T.M."/>
            <person name="Wayne K.J."/>
            <person name="Tettelin H."/>
            <person name="Glass J.I."/>
            <person name="Rusch D."/>
            <person name="Podicherti R."/>
            <person name="Tsui H.-C.T."/>
            <person name="Winkler M.E."/>
        </authorList>
    </citation>
    <scope>NUCLEOTIDE SEQUENCE</scope>
</reference>
<dbReference type="GO" id="GO:0016787">
    <property type="term" value="F:hydrolase activity"/>
    <property type="evidence" value="ECO:0007669"/>
    <property type="project" value="UniProtKB-KW"/>
</dbReference>
<dbReference type="SUPFAM" id="SSF53474">
    <property type="entry name" value="alpha/beta-Hydrolases"/>
    <property type="match status" value="1"/>
</dbReference>
<dbReference type="PROSITE" id="PS00122">
    <property type="entry name" value="CARBOXYLESTERASE_B_1"/>
    <property type="match status" value="1"/>
</dbReference>
<evidence type="ECO:0000313" key="4">
    <source>
        <dbReference type="EMBL" id="SVA88006.1"/>
    </source>
</evidence>
<keyword evidence="2" id="KW-0378">Hydrolase</keyword>
<protein>
    <recommendedName>
        <fullName evidence="3">Carboxylesterase type B domain-containing protein</fullName>
    </recommendedName>
</protein>
<dbReference type="Gene3D" id="3.40.50.1820">
    <property type="entry name" value="alpha/beta hydrolase"/>
    <property type="match status" value="1"/>
</dbReference>
<name>A0A381ZFF1_9ZZZZ</name>
<dbReference type="EMBL" id="UINC01021122">
    <property type="protein sequence ID" value="SVA88006.1"/>
    <property type="molecule type" value="Genomic_DNA"/>
</dbReference>
<dbReference type="Pfam" id="PF00135">
    <property type="entry name" value="COesterase"/>
    <property type="match status" value="1"/>
</dbReference>
<dbReference type="PANTHER" id="PTHR11559">
    <property type="entry name" value="CARBOXYLESTERASE"/>
    <property type="match status" value="1"/>
</dbReference>
<evidence type="ECO:0000259" key="3">
    <source>
        <dbReference type="Pfam" id="PF00135"/>
    </source>
</evidence>
<evidence type="ECO:0000256" key="1">
    <source>
        <dbReference type="ARBA" id="ARBA00005964"/>
    </source>
</evidence>
<sequence>MMRNAVFGLLVLGTPIWLTSCGSVGSPGEEVELGGIAVDGGQIAGAPSPLGADIVVYRGVPFAAPPVGELRWRPPQPVAPWDGVRGATVAAPACVQTPIPAGVGSFYDAGVEEISEDCLYLNVWSGASPEARVPVLVWIHGGGLTIGNGADVSYDGTALARRGAVVVTINYRLGALGYLAHPLLSAESEHDASGNFGTLDQMAALEWVQRNIASFGGDPDRVAIFGESAGSWSVNQLMATPLARGLFHAAIGQSGGGFGASGNARPKAVAELAGQRFVESLVGPDGESSLAAMRSVSTDEVVGVPLLAAGATVDGWVFPDTIYNIFAAGRQHDVPVIIGSNADEGTMFTQPPGTLEAYQDGVRRQYGDFADEFLTTYPARSVEEAWQSQVAIFTDATFGWEMRTWARMMGTVSSPAYLYYFSRVPPAPEGDAFAHYGAYHTAEIPYVFDNFGVSTSLHANRAYDGTDRDMSSALASYWMNFAATGNPNGPGLTEWPAFDEDADEALEIGDTIQVRRGVRKARLDLL</sequence>
<feature type="non-terminal residue" evidence="4">
    <location>
        <position position="526"/>
    </location>
</feature>
<dbReference type="AlphaFoldDB" id="A0A381ZFF1"/>